<dbReference type="STRING" id="1081102.A0A167Y2X6"/>
<protein>
    <submittedName>
        <fullName evidence="3">Tam domain protein</fullName>
    </submittedName>
</protein>
<name>A0A167Y2X6_9HYPO</name>
<dbReference type="EMBL" id="AZHD01000003">
    <property type="protein sequence ID" value="OAA65767.1"/>
    <property type="molecule type" value="Genomic_DNA"/>
</dbReference>
<dbReference type="OrthoDB" id="2013972at2759"/>
<dbReference type="Pfam" id="PF13489">
    <property type="entry name" value="Methyltransf_23"/>
    <property type="match status" value="1"/>
</dbReference>
<accession>A0A167Y2X6</accession>
<feature type="region of interest" description="Disordered" evidence="2">
    <location>
        <begin position="1"/>
        <end position="96"/>
    </location>
</feature>
<dbReference type="GO" id="GO:0008168">
    <property type="term" value="F:methyltransferase activity"/>
    <property type="evidence" value="ECO:0007669"/>
    <property type="project" value="TreeGrafter"/>
</dbReference>
<dbReference type="PANTHER" id="PTHR43591:SF10">
    <property type="entry name" value="ABC TRANSMEMBRANE TYPE-1 DOMAIN-CONTAINING PROTEIN-RELATED"/>
    <property type="match status" value="1"/>
</dbReference>
<dbReference type="AlphaFoldDB" id="A0A167Y2X6"/>
<dbReference type="Gene3D" id="3.40.50.150">
    <property type="entry name" value="Vaccinia Virus protein VP39"/>
    <property type="match status" value="1"/>
</dbReference>
<comment type="caution">
    <text evidence="3">The sequence shown here is derived from an EMBL/GenBank/DDBJ whole genome shotgun (WGS) entry which is preliminary data.</text>
</comment>
<dbReference type="Proteomes" id="UP000076874">
    <property type="component" value="Unassembled WGS sequence"/>
</dbReference>
<evidence type="ECO:0000256" key="2">
    <source>
        <dbReference type="SAM" id="MobiDB-lite"/>
    </source>
</evidence>
<gene>
    <name evidence="3" type="ORF">SPI_02554</name>
</gene>
<evidence type="ECO:0000313" key="3">
    <source>
        <dbReference type="EMBL" id="OAA65767.1"/>
    </source>
</evidence>
<dbReference type="PANTHER" id="PTHR43591">
    <property type="entry name" value="METHYLTRANSFERASE"/>
    <property type="match status" value="1"/>
</dbReference>
<dbReference type="CDD" id="cd02440">
    <property type="entry name" value="AdoMet_MTases"/>
    <property type="match status" value="1"/>
</dbReference>
<reference evidence="3 4" key="1">
    <citation type="journal article" date="2016" name="Genome Biol. Evol.">
        <title>Divergent and convergent evolution of fungal pathogenicity.</title>
        <authorList>
            <person name="Shang Y."/>
            <person name="Xiao G."/>
            <person name="Zheng P."/>
            <person name="Cen K."/>
            <person name="Zhan S."/>
            <person name="Wang C."/>
        </authorList>
    </citation>
    <scope>NUCLEOTIDE SEQUENCE [LARGE SCALE GENOMIC DNA]</scope>
    <source>
        <strain evidence="3 4">RCEF 264</strain>
    </source>
</reference>
<keyword evidence="4" id="KW-1185">Reference proteome</keyword>
<evidence type="ECO:0000256" key="1">
    <source>
        <dbReference type="ARBA" id="ARBA00038158"/>
    </source>
</evidence>
<organism evidence="3 4">
    <name type="scientific">Niveomyces insectorum RCEF 264</name>
    <dbReference type="NCBI Taxonomy" id="1081102"/>
    <lineage>
        <taxon>Eukaryota</taxon>
        <taxon>Fungi</taxon>
        <taxon>Dikarya</taxon>
        <taxon>Ascomycota</taxon>
        <taxon>Pezizomycotina</taxon>
        <taxon>Sordariomycetes</taxon>
        <taxon>Hypocreomycetidae</taxon>
        <taxon>Hypocreales</taxon>
        <taxon>Cordycipitaceae</taxon>
        <taxon>Niveomyces</taxon>
    </lineage>
</organism>
<proteinExistence type="inferred from homology"/>
<dbReference type="InterPro" id="IPR029063">
    <property type="entry name" value="SAM-dependent_MTases_sf"/>
</dbReference>
<feature type="compositionally biased region" description="Low complexity" evidence="2">
    <location>
        <begin position="9"/>
        <end position="96"/>
    </location>
</feature>
<dbReference type="SUPFAM" id="SSF53335">
    <property type="entry name" value="S-adenosyl-L-methionine-dependent methyltransferases"/>
    <property type="match status" value="1"/>
</dbReference>
<comment type="similarity">
    <text evidence="1">Belongs to the methyltransferase superfamily. LaeA methyltransferase family.</text>
</comment>
<evidence type="ECO:0000313" key="4">
    <source>
        <dbReference type="Proteomes" id="UP000076874"/>
    </source>
</evidence>
<sequence length="406" mass="43999">MADTEENPKAAPEAAPSEPTAVSQPSAAGADAASAAPAAPAAAPAVSASSPPAAPSSPAAAVSPKSATSSAAGRTSASPRAASSSPAAAAAVEASADAPIDAEEAFDDNDSALGDSGVVDYPVEYGRRYHAYQHGRYSRPNDELEMDRLLIMHTVITLATGSLFRAPVNMDEPQQILDIGTGNGVWAIEMADQYPNATIIGNDLSANMPTFVPPNVKFEVDDVENEWVYEQPFTFIFSRYMAASIGDWPKLVQNAYNNLAPGGWAEFQDFDLTYYSEDGSLKADNPLMVWINTMCNASRNMGRDPCPGSKLEGWFRDAGFTNIVHKRYRLPLGPWPRDPHLKEIGLHNYMQVNQGLEGLSLRLFMNVLKWKLEETMVMLAEVRKSLHDPNIHTILDYHVVYGQRPE</sequence>